<sequence length="465" mass="50350">MNQKNLFTRSALAVAVSLTATQAFAAGFQLNEYSTSALGRAFSGEGAVADDASVGSRNPAAMTLFDRPSMSAGAILINPSVDISGKSPLTGNSTDAKDIAPSAVVPNLHFIMPINEKWSVGASTTTNFGLATEFKDNYAAGAIGGKTDLVTANFNVAGAYRLNDNFSFGLGLNAVYADAEISRHTGEMGQVAGGALKQMAMQTSDPLKRQKLAALAKDIAAIPADSNLAKLKGDGWGYGWNAGMLYELDKNNRFSLTYRSKVTVKFKDGDFTQNIPGLPENSTKGKLDLNLPDIWEFSAYHRVAPKWAVHYTFAYTGWDSFQELKATDKGNGKVLFEKHEGFTNAYRVALGTTYYHDDNWTFRGGVAFDDSPVPANNRSISIPDQDRIWFSLGSTYAFNKDASVDVGVAYMHGRKVNISEPLLSKDQLKTIGSKVPGMADMQLPNYEFSSSGKAWLYGVNFNYSF</sequence>
<evidence type="ECO:0000256" key="5">
    <source>
        <dbReference type="ARBA" id="ARBA00022692"/>
    </source>
</evidence>
<dbReference type="AlphaFoldDB" id="A0AAE4FCW1"/>
<evidence type="ECO:0000313" key="14">
    <source>
        <dbReference type="Proteomes" id="UP001182247"/>
    </source>
</evidence>
<protein>
    <recommendedName>
        <fullName evidence="3">Long-chain fatty acid transport protein</fullName>
    </recommendedName>
    <alternativeName>
        <fullName evidence="11">Outer membrane FadL protein</fullName>
    </alternativeName>
    <alternativeName>
        <fullName evidence="10">Outer membrane flp protein</fullName>
    </alternativeName>
</protein>
<evidence type="ECO:0000256" key="6">
    <source>
        <dbReference type="ARBA" id="ARBA00022729"/>
    </source>
</evidence>
<evidence type="ECO:0000256" key="9">
    <source>
        <dbReference type="ARBA" id="ARBA00023237"/>
    </source>
</evidence>
<evidence type="ECO:0000256" key="10">
    <source>
        <dbReference type="ARBA" id="ARBA00031886"/>
    </source>
</evidence>
<evidence type="ECO:0000256" key="1">
    <source>
        <dbReference type="ARBA" id="ARBA00004571"/>
    </source>
</evidence>
<comment type="similarity">
    <text evidence="2">Belongs to the OmpP1/FadL family.</text>
</comment>
<proteinExistence type="inferred from homology"/>
<dbReference type="PANTHER" id="PTHR35093">
    <property type="entry name" value="OUTER MEMBRANE PROTEIN NMB0088-RELATED"/>
    <property type="match status" value="1"/>
</dbReference>
<feature type="chain" id="PRO_5042212856" description="Long-chain fatty acid transport protein" evidence="12">
    <location>
        <begin position="26"/>
        <end position="465"/>
    </location>
</feature>
<dbReference type="GO" id="GO:0009279">
    <property type="term" value="C:cell outer membrane"/>
    <property type="evidence" value="ECO:0007669"/>
    <property type="project" value="UniProtKB-SubCell"/>
</dbReference>
<keyword evidence="9" id="KW-0998">Cell outer membrane</keyword>
<evidence type="ECO:0000256" key="2">
    <source>
        <dbReference type="ARBA" id="ARBA00008163"/>
    </source>
</evidence>
<keyword evidence="8" id="KW-0472">Membrane</keyword>
<dbReference type="EMBL" id="JAPKIY010000017">
    <property type="protein sequence ID" value="MDS0898640.1"/>
    <property type="molecule type" value="Genomic_DNA"/>
</dbReference>
<keyword evidence="5" id="KW-0812">Transmembrane</keyword>
<keyword evidence="7" id="KW-0445">Lipid transport</keyword>
<evidence type="ECO:0000256" key="3">
    <source>
        <dbReference type="ARBA" id="ARBA00015869"/>
    </source>
</evidence>
<comment type="subcellular location">
    <subcellularLocation>
        <location evidence="1">Cell outer membrane</location>
        <topology evidence="1">Multi-pass membrane protein</topology>
    </subcellularLocation>
</comment>
<accession>A0AAE4FCW1</accession>
<evidence type="ECO:0000256" key="11">
    <source>
        <dbReference type="ARBA" id="ARBA00033358"/>
    </source>
</evidence>
<evidence type="ECO:0000256" key="7">
    <source>
        <dbReference type="ARBA" id="ARBA00023055"/>
    </source>
</evidence>
<feature type="signal peptide" evidence="12">
    <location>
        <begin position="1"/>
        <end position="25"/>
    </location>
</feature>
<keyword evidence="7" id="KW-0813">Transport</keyword>
<keyword evidence="6 12" id="KW-0732">Signal</keyword>
<gene>
    <name evidence="13" type="primary">fadL</name>
    <name evidence="13" type="ORF">OSC06_11700</name>
</gene>
<dbReference type="Pfam" id="PF03349">
    <property type="entry name" value="Toluene_X"/>
    <property type="match status" value="1"/>
</dbReference>
<dbReference type="GO" id="GO:0015483">
    <property type="term" value="F:long-chain fatty acid transporting porin activity"/>
    <property type="evidence" value="ECO:0007669"/>
    <property type="project" value="TreeGrafter"/>
</dbReference>
<dbReference type="SUPFAM" id="SSF56935">
    <property type="entry name" value="Porins"/>
    <property type="match status" value="1"/>
</dbReference>
<organism evidence="13 14">
    <name type="scientific">Morganella morganii</name>
    <name type="common">Proteus morganii</name>
    <dbReference type="NCBI Taxonomy" id="582"/>
    <lineage>
        <taxon>Bacteria</taxon>
        <taxon>Pseudomonadati</taxon>
        <taxon>Pseudomonadota</taxon>
        <taxon>Gammaproteobacteria</taxon>
        <taxon>Enterobacterales</taxon>
        <taxon>Morganellaceae</taxon>
        <taxon>Morganella</taxon>
    </lineage>
</organism>
<dbReference type="PANTHER" id="PTHR35093:SF3">
    <property type="entry name" value="LONG-CHAIN FATTY ACID TRANSPORT PROTEIN"/>
    <property type="match status" value="1"/>
</dbReference>
<keyword evidence="4" id="KW-1134">Transmembrane beta strand</keyword>
<dbReference type="InterPro" id="IPR005017">
    <property type="entry name" value="OMPP1/FadL/TodX"/>
</dbReference>
<dbReference type="RefSeq" id="WP_004239835.1">
    <property type="nucleotide sequence ID" value="NZ_BGLW01000017.1"/>
</dbReference>
<evidence type="ECO:0000256" key="8">
    <source>
        <dbReference type="ARBA" id="ARBA00023136"/>
    </source>
</evidence>
<name>A0AAE4FCW1_MORMO</name>
<evidence type="ECO:0000256" key="4">
    <source>
        <dbReference type="ARBA" id="ARBA00022452"/>
    </source>
</evidence>
<dbReference type="Gene3D" id="2.40.160.60">
    <property type="entry name" value="Outer membrane protein transport protein (OMPP1/FadL/TodX)"/>
    <property type="match status" value="1"/>
</dbReference>
<evidence type="ECO:0000256" key="12">
    <source>
        <dbReference type="SAM" id="SignalP"/>
    </source>
</evidence>
<comment type="caution">
    <text evidence="13">The sequence shown here is derived from an EMBL/GenBank/DDBJ whole genome shotgun (WGS) entry which is preliminary data.</text>
</comment>
<evidence type="ECO:0000313" key="13">
    <source>
        <dbReference type="EMBL" id="MDS0898640.1"/>
    </source>
</evidence>
<dbReference type="NCBIfam" id="NF007988">
    <property type="entry name" value="PRK10716.1"/>
    <property type="match status" value="1"/>
</dbReference>
<reference evidence="13" key="1">
    <citation type="submission" date="2023-02" db="EMBL/GenBank/DDBJ databases">
        <title>Detection, antimicrobial susceptibility and genomic characterization of NDM-producing species of Morganellaceae, Yersiniaceae, and Enterobacteriaceae other than Klebsiella.</title>
        <authorList>
            <person name="Camargo C.H."/>
            <person name="Sacchi C.T."/>
            <person name="Campos K.R."/>
        </authorList>
    </citation>
    <scope>NUCLEOTIDE SEQUENCE</scope>
    <source>
        <strain evidence="13">1189_21</strain>
    </source>
</reference>
<dbReference type="Proteomes" id="UP001182247">
    <property type="component" value="Unassembled WGS sequence"/>
</dbReference>